<gene>
    <name evidence="2" type="ORF">KTT_53380</name>
</gene>
<evidence type="ECO:0000313" key="2">
    <source>
        <dbReference type="EMBL" id="GCE15479.1"/>
    </source>
</evidence>
<evidence type="ECO:0000313" key="3">
    <source>
        <dbReference type="Proteomes" id="UP000287352"/>
    </source>
</evidence>
<dbReference type="Gene3D" id="3.10.180.10">
    <property type="entry name" value="2,3-Dihydroxybiphenyl 1,2-Dioxygenase, domain 1"/>
    <property type="match status" value="1"/>
</dbReference>
<dbReference type="EMBL" id="BIFR01000002">
    <property type="protein sequence ID" value="GCE15479.1"/>
    <property type="molecule type" value="Genomic_DNA"/>
</dbReference>
<protein>
    <recommendedName>
        <fullName evidence="1">VOC domain-containing protein</fullName>
    </recommendedName>
</protein>
<accession>A0A402A8P1</accession>
<evidence type="ECO:0000259" key="1">
    <source>
        <dbReference type="PROSITE" id="PS51819"/>
    </source>
</evidence>
<comment type="caution">
    <text evidence="2">The sequence shown here is derived from an EMBL/GenBank/DDBJ whole genome shotgun (WGS) entry which is preliminary data.</text>
</comment>
<dbReference type="InterPro" id="IPR004360">
    <property type="entry name" value="Glyas_Fos-R_dOase_dom"/>
</dbReference>
<dbReference type="Pfam" id="PF00903">
    <property type="entry name" value="Glyoxalase"/>
    <property type="match status" value="1"/>
</dbReference>
<dbReference type="PROSITE" id="PS51819">
    <property type="entry name" value="VOC"/>
    <property type="match status" value="1"/>
</dbReference>
<sequence length="96" mass="10726">MLGLPVKFDFEKAGLTAFKVGDQEAAIILQDITKHPDTKPAILFVVDDVNATYQELKAKGVRFLSEPYEIYTGLAIQFEDPFGNRLGLTDYSKSKQ</sequence>
<dbReference type="AlphaFoldDB" id="A0A402A8P1"/>
<feature type="domain" description="VOC" evidence="1">
    <location>
        <begin position="1"/>
        <end position="91"/>
    </location>
</feature>
<dbReference type="Proteomes" id="UP000287352">
    <property type="component" value="Unassembled WGS sequence"/>
</dbReference>
<keyword evidence="3" id="KW-1185">Reference proteome</keyword>
<dbReference type="InterPro" id="IPR029068">
    <property type="entry name" value="Glyas_Bleomycin-R_OHBP_Dase"/>
</dbReference>
<dbReference type="InterPro" id="IPR037523">
    <property type="entry name" value="VOC_core"/>
</dbReference>
<name>A0A402A8P1_9CHLR</name>
<proteinExistence type="predicted"/>
<reference evidence="3" key="1">
    <citation type="submission" date="2018-12" db="EMBL/GenBank/DDBJ databases">
        <title>Tengunoibacter tsumagoiensis gen. nov., sp. nov., Dictyobacter kobayashii sp. nov., D. alpinus sp. nov., and D. joshuensis sp. nov. and description of Dictyobacteraceae fam. nov. within the order Ktedonobacterales isolated from Tengu-no-mugimeshi.</title>
        <authorList>
            <person name="Wang C.M."/>
            <person name="Zheng Y."/>
            <person name="Sakai Y."/>
            <person name="Toyoda A."/>
            <person name="Minakuchi Y."/>
            <person name="Abe K."/>
            <person name="Yokota A."/>
            <person name="Yabe S."/>
        </authorList>
    </citation>
    <scope>NUCLEOTIDE SEQUENCE [LARGE SCALE GENOMIC DNA]</scope>
    <source>
        <strain evidence="3">Uno3</strain>
    </source>
</reference>
<organism evidence="2 3">
    <name type="scientific">Tengunoibacter tsumagoiensis</name>
    <dbReference type="NCBI Taxonomy" id="2014871"/>
    <lineage>
        <taxon>Bacteria</taxon>
        <taxon>Bacillati</taxon>
        <taxon>Chloroflexota</taxon>
        <taxon>Ktedonobacteria</taxon>
        <taxon>Ktedonobacterales</taxon>
        <taxon>Dictyobacteraceae</taxon>
        <taxon>Tengunoibacter</taxon>
    </lineage>
</organism>
<dbReference type="SUPFAM" id="SSF54593">
    <property type="entry name" value="Glyoxalase/Bleomycin resistance protein/Dihydroxybiphenyl dioxygenase"/>
    <property type="match status" value="1"/>
</dbReference>